<keyword evidence="4" id="KW-1185">Reference proteome</keyword>
<dbReference type="Gene3D" id="3.90.76.10">
    <property type="entry name" value="Dipeptide-binding Protein, Domain 1"/>
    <property type="match status" value="1"/>
</dbReference>
<dbReference type="Gene3D" id="3.40.190.10">
    <property type="entry name" value="Periplasmic binding protein-like II"/>
    <property type="match status" value="1"/>
</dbReference>
<dbReference type="SUPFAM" id="SSF53850">
    <property type="entry name" value="Periplasmic binding protein-like II"/>
    <property type="match status" value="1"/>
</dbReference>
<dbReference type="InterPro" id="IPR030678">
    <property type="entry name" value="Peptide/Ni-bd"/>
</dbReference>
<gene>
    <name evidence="3" type="ORF">SNE35_11305</name>
</gene>
<accession>A0ABU5DFN9</accession>
<feature type="chain" id="PRO_5046472475" evidence="1">
    <location>
        <begin position="22"/>
        <end position="521"/>
    </location>
</feature>
<dbReference type="PIRSF" id="PIRSF002741">
    <property type="entry name" value="MppA"/>
    <property type="match status" value="1"/>
</dbReference>
<dbReference type="PANTHER" id="PTHR30290:SF34">
    <property type="entry name" value="ABC TRANSPORTER, PERIPLASMIC OLIGO-PEPTIDE BINDING PROTEIN, PUTATIVE-RELATED"/>
    <property type="match status" value="1"/>
</dbReference>
<reference evidence="3 4" key="1">
    <citation type="submission" date="2023-11" db="EMBL/GenBank/DDBJ databases">
        <title>Paucibacter sp. nov., isolated from fresh soil in Korea.</title>
        <authorList>
            <person name="Le N.T.T."/>
        </authorList>
    </citation>
    <scope>NUCLEOTIDE SEQUENCE [LARGE SCALE GENOMIC DNA]</scope>
    <source>
        <strain evidence="3 4">R3-3</strain>
    </source>
</reference>
<dbReference type="Pfam" id="PF00496">
    <property type="entry name" value="SBP_bac_5"/>
    <property type="match status" value="1"/>
</dbReference>
<sequence>MSIRRRHLLLGALPTALPAWAQTPRRTLVQAMAIDDMISLDPAENFEISGSEMIGNLYERLVQFDLDDPSRLSGQLAEGWSLSADGRGYDFRLREGLRFASGNPLTAAEAVYSLQRAVRLNKTPAFILTQLGWSAANVAQMVRQTGPLSLSLSVREAFAPSFVLNCLSSTVASVVDQRIVQARPEGWLRRNSAGSAPWVLRDWRAAEIVVLDRNEAFHGTKPRIERAIYSHVKESSMQRLMLVRGDVDVARNLSPQDIQALAANPQIKLTRVAKGTVYYISLNQKNAYLARPEVREAFKWLVDYEALGATLIQGIGRPHQNFLPHGLLGASDAAPYKLDVARAKALLAKAGLLEGFTVTMDVRSSQPVQGIAEAVQQWAGRAGIRIEILPGDGKQTLTRYRARKHDLYIGEWGADYWDPHTNADTFARNPDNSDGAAQQPLAWRNAWDIPQLTRETDAALLERDTARRAADYERLQARFRAESPFVMIYQQQQVAAARAGVEGLRLGPTSDTTFLAPVSKR</sequence>
<dbReference type="InterPro" id="IPR000914">
    <property type="entry name" value="SBP_5_dom"/>
</dbReference>
<keyword evidence="1" id="KW-0732">Signal</keyword>
<dbReference type="CDD" id="cd08512">
    <property type="entry name" value="PBP2_NikA_DppA_OppA_like_7"/>
    <property type="match status" value="1"/>
</dbReference>
<evidence type="ECO:0000313" key="3">
    <source>
        <dbReference type="EMBL" id="MDY0745101.1"/>
    </source>
</evidence>
<dbReference type="Gene3D" id="3.10.105.10">
    <property type="entry name" value="Dipeptide-binding Protein, Domain 3"/>
    <property type="match status" value="1"/>
</dbReference>
<dbReference type="Proteomes" id="UP001285263">
    <property type="component" value="Unassembled WGS sequence"/>
</dbReference>
<feature type="domain" description="Solute-binding protein family 5" evidence="2">
    <location>
        <begin position="73"/>
        <end position="432"/>
    </location>
</feature>
<evidence type="ECO:0000313" key="4">
    <source>
        <dbReference type="Proteomes" id="UP001285263"/>
    </source>
</evidence>
<comment type="caution">
    <text evidence="3">The sequence shown here is derived from an EMBL/GenBank/DDBJ whole genome shotgun (WGS) entry which is preliminary data.</text>
</comment>
<feature type="signal peptide" evidence="1">
    <location>
        <begin position="1"/>
        <end position="21"/>
    </location>
</feature>
<dbReference type="PANTHER" id="PTHR30290">
    <property type="entry name" value="PERIPLASMIC BINDING COMPONENT OF ABC TRANSPORTER"/>
    <property type="match status" value="1"/>
</dbReference>
<protein>
    <submittedName>
        <fullName evidence="3">ABC transporter substrate-binding protein</fullName>
    </submittedName>
</protein>
<proteinExistence type="predicted"/>
<dbReference type="InterPro" id="IPR039424">
    <property type="entry name" value="SBP_5"/>
</dbReference>
<dbReference type="RefSeq" id="WP_320423002.1">
    <property type="nucleotide sequence ID" value="NZ_JAXCLA010000003.1"/>
</dbReference>
<organism evidence="3 4">
    <name type="scientific">Roseateles agri</name>
    <dbReference type="NCBI Taxonomy" id="3098619"/>
    <lineage>
        <taxon>Bacteria</taxon>
        <taxon>Pseudomonadati</taxon>
        <taxon>Pseudomonadota</taxon>
        <taxon>Betaproteobacteria</taxon>
        <taxon>Burkholderiales</taxon>
        <taxon>Sphaerotilaceae</taxon>
        <taxon>Roseateles</taxon>
    </lineage>
</organism>
<evidence type="ECO:0000256" key="1">
    <source>
        <dbReference type="SAM" id="SignalP"/>
    </source>
</evidence>
<dbReference type="EMBL" id="JAXCLA010000003">
    <property type="protein sequence ID" value="MDY0745101.1"/>
    <property type="molecule type" value="Genomic_DNA"/>
</dbReference>
<evidence type="ECO:0000259" key="2">
    <source>
        <dbReference type="Pfam" id="PF00496"/>
    </source>
</evidence>
<name>A0ABU5DFN9_9BURK</name>